<evidence type="ECO:0000256" key="1">
    <source>
        <dbReference type="SAM" id="SignalP"/>
    </source>
</evidence>
<protein>
    <recommendedName>
        <fullName evidence="4">Branched-chain amino acid ABC transporter substrate-binding protein</fullName>
    </recommendedName>
</protein>
<dbReference type="EMBL" id="JAUOQI010000010">
    <property type="protein sequence ID" value="MDO6578586.1"/>
    <property type="molecule type" value="Genomic_DNA"/>
</dbReference>
<dbReference type="SUPFAM" id="SSF53822">
    <property type="entry name" value="Periplasmic binding protein-like I"/>
    <property type="match status" value="1"/>
</dbReference>
<sequence length="424" mass="47076">MNKALRWFMKKAKVWIGISTLLLSVSALHAHVHAQIQSGSKYKGQAEAQQNTTNMVYLKLKRPTPAGTPSYLISPTDEGIAGAEIGIEDANITGKFLGYSLTLAHINALDSAATDAITHAPVVLIDSPDAQYQEAVRSVVSINPSALVVNVASGKDTFRRMHCELNVLHTYPSYQMKTDALGQWLRTKRLSSVLTLRGAHESDEAYLDAFLRTAKKFKLNIVEKKTWQASFDLRRSAFSEIPLFTRTKKPYDAIFAADTQSQYAYSLPFNTHLIVPIMGSAGLKPLGWHFTHEQWGARQLQNRFKDKFSRTMNEVDFAAYAAIIAISTALQRSDSSDFKNNDSQMHESVTGTRLFNALVEGQLSIAAYKGRQLTFRKGTRQLRQPMALAHEEALVTHAPLSGFLHQLDELDTLGDATTTCKDAL</sequence>
<dbReference type="RefSeq" id="WP_231885050.1">
    <property type="nucleotide sequence ID" value="NZ_CAXIBE010000003.1"/>
</dbReference>
<feature type="signal peptide" evidence="1">
    <location>
        <begin position="1"/>
        <end position="30"/>
    </location>
</feature>
<dbReference type="Gene3D" id="3.40.50.2300">
    <property type="match status" value="2"/>
</dbReference>
<evidence type="ECO:0000313" key="2">
    <source>
        <dbReference type="EMBL" id="MDO6578586.1"/>
    </source>
</evidence>
<gene>
    <name evidence="2" type="ORF">Q4527_14375</name>
</gene>
<proteinExistence type="predicted"/>
<dbReference type="Proteomes" id="UP001170717">
    <property type="component" value="Unassembled WGS sequence"/>
</dbReference>
<keyword evidence="1" id="KW-0732">Signal</keyword>
<reference evidence="2" key="1">
    <citation type="submission" date="2023-07" db="EMBL/GenBank/DDBJ databases">
        <title>Genome content predicts the carbon catabolic preferences of heterotrophic bacteria.</title>
        <authorList>
            <person name="Gralka M."/>
        </authorList>
    </citation>
    <scope>NUCLEOTIDE SEQUENCE</scope>
    <source>
        <strain evidence="2">F2M12</strain>
    </source>
</reference>
<comment type="caution">
    <text evidence="2">The sequence shown here is derived from an EMBL/GenBank/DDBJ whole genome shotgun (WGS) entry which is preliminary data.</text>
</comment>
<feature type="chain" id="PRO_5043465471" description="Branched-chain amino acid ABC transporter substrate-binding protein" evidence="1">
    <location>
        <begin position="31"/>
        <end position="424"/>
    </location>
</feature>
<accession>A0AAW7Z2C5</accession>
<evidence type="ECO:0008006" key="4">
    <source>
        <dbReference type="Google" id="ProtNLM"/>
    </source>
</evidence>
<dbReference type="InterPro" id="IPR028082">
    <property type="entry name" value="Peripla_BP_I"/>
</dbReference>
<dbReference type="AlphaFoldDB" id="A0AAW7Z2C5"/>
<name>A0AAW7Z2C5_9ALTE</name>
<organism evidence="2 3">
    <name type="scientific">Alteromonas stellipolaris</name>
    <dbReference type="NCBI Taxonomy" id="233316"/>
    <lineage>
        <taxon>Bacteria</taxon>
        <taxon>Pseudomonadati</taxon>
        <taxon>Pseudomonadota</taxon>
        <taxon>Gammaproteobacteria</taxon>
        <taxon>Alteromonadales</taxon>
        <taxon>Alteromonadaceae</taxon>
        <taxon>Alteromonas/Salinimonas group</taxon>
        <taxon>Alteromonas</taxon>
    </lineage>
</organism>
<evidence type="ECO:0000313" key="3">
    <source>
        <dbReference type="Proteomes" id="UP001170717"/>
    </source>
</evidence>